<comment type="caution">
    <text evidence="4">The sequence shown here is derived from an EMBL/GenBank/DDBJ whole genome shotgun (WGS) entry which is preliminary data.</text>
</comment>
<dbReference type="EMBL" id="JAWCUI010000043">
    <property type="protein sequence ID" value="KAL1892625.1"/>
    <property type="molecule type" value="Genomic_DNA"/>
</dbReference>
<evidence type="ECO:0000259" key="3">
    <source>
        <dbReference type="Pfam" id="PF07110"/>
    </source>
</evidence>
<gene>
    <name evidence="4" type="ORF">Sste5346_006910</name>
</gene>
<comment type="similarity">
    <text evidence="1">Belongs to the tpcK family.</text>
</comment>
<dbReference type="Pfam" id="PF07110">
    <property type="entry name" value="EthD"/>
    <property type="match status" value="1"/>
</dbReference>
<dbReference type="Gene3D" id="3.30.70.100">
    <property type="match status" value="1"/>
</dbReference>
<reference evidence="4 5" key="1">
    <citation type="journal article" date="2024" name="IMA Fungus">
        <title>IMA Genome - F19 : A genome assembly and annotation guide to empower mycologists, including annotated draft genome sequences of Ceratocystis pirilliformis, Diaporthe australafricana, Fusarium ophioides, Paecilomyces lecythidis, and Sporothrix stenoceras.</title>
        <authorList>
            <person name="Aylward J."/>
            <person name="Wilson A.M."/>
            <person name="Visagie C.M."/>
            <person name="Spraker J."/>
            <person name="Barnes I."/>
            <person name="Buitendag C."/>
            <person name="Ceriani C."/>
            <person name="Del Mar Angel L."/>
            <person name="du Plessis D."/>
            <person name="Fuchs T."/>
            <person name="Gasser K."/>
            <person name="Kramer D."/>
            <person name="Li W."/>
            <person name="Munsamy K."/>
            <person name="Piso A."/>
            <person name="Price J.L."/>
            <person name="Sonnekus B."/>
            <person name="Thomas C."/>
            <person name="van der Nest A."/>
            <person name="van Dijk A."/>
            <person name="van Heerden A."/>
            <person name="van Vuuren N."/>
            <person name="Yilmaz N."/>
            <person name="Duong T.A."/>
            <person name="van der Merwe N.A."/>
            <person name="Wingfield M.J."/>
            <person name="Wingfield B.D."/>
        </authorList>
    </citation>
    <scope>NUCLEOTIDE SEQUENCE [LARGE SCALE GENOMIC DNA]</scope>
    <source>
        <strain evidence="4 5">CMW 5346</strain>
    </source>
</reference>
<accession>A0ABR3YX30</accession>
<dbReference type="SUPFAM" id="SSF54909">
    <property type="entry name" value="Dimeric alpha+beta barrel"/>
    <property type="match status" value="1"/>
</dbReference>
<dbReference type="InterPro" id="IPR011008">
    <property type="entry name" value="Dimeric_a/b-barrel"/>
</dbReference>
<evidence type="ECO:0000313" key="5">
    <source>
        <dbReference type="Proteomes" id="UP001583186"/>
    </source>
</evidence>
<evidence type="ECO:0000313" key="4">
    <source>
        <dbReference type="EMBL" id="KAL1892625.1"/>
    </source>
</evidence>
<protein>
    <recommendedName>
        <fullName evidence="3">EthD domain-containing protein</fullName>
    </recommendedName>
</protein>
<feature type="compositionally biased region" description="Polar residues" evidence="2">
    <location>
        <begin position="174"/>
        <end position="185"/>
    </location>
</feature>
<organism evidence="4 5">
    <name type="scientific">Sporothrix stenoceras</name>
    <dbReference type="NCBI Taxonomy" id="5173"/>
    <lineage>
        <taxon>Eukaryota</taxon>
        <taxon>Fungi</taxon>
        <taxon>Dikarya</taxon>
        <taxon>Ascomycota</taxon>
        <taxon>Pezizomycotina</taxon>
        <taxon>Sordariomycetes</taxon>
        <taxon>Sordariomycetidae</taxon>
        <taxon>Ophiostomatales</taxon>
        <taxon>Ophiostomataceae</taxon>
        <taxon>Sporothrix</taxon>
    </lineage>
</organism>
<name>A0ABR3YX30_9PEZI</name>
<keyword evidence="5" id="KW-1185">Reference proteome</keyword>
<feature type="domain" description="EthD" evidence="3">
    <location>
        <begin position="52"/>
        <end position="143"/>
    </location>
</feature>
<feature type="region of interest" description="Disordered" evidence="2">
    <location>
        <begin position="164"/>
        <end position="185"/>
    </location>
</feature>
<proteinExistence type="inferred from homology"/>
<dbReference type="InterPro" id="IPR009799">
    <property type="entry name" value="EthD_dom"/>
</dbReference>
<evidence type="ECO:0000256" key="1">
    <source>
        <dbReference type="ARBA" id="ARBA00005986"/>
    </source>
</evidence>
<sequence>MSQDKNSDQPRLRAQQHEHIDHTSTYPQFDYNTPIKYQPCIKISLFFNKRADVSYDHFYKHWATVHADLTAASHAFKKYNVLRYTQHHCTPDMQARVPQLGVAILDYDACTTMWVRDWDDMVAFHASDDFKRMAADCAHFLDLETPGGLRAMAGQDVIVVGEPIPGVDGETGGVPSSETGQGWRC</sequence>
<dbReference type="Proteomes" id="UP001583186">
    <property type="component" value="Unassembled WGS sequence"/>
</dbReference>
<evidence type="ECO:0000256" key="2">
    <source>
        <dbReference type="SAM" id="MobiDB-lite"/>
    </source>
</evidence>